<evidence type="ECO:0000313" key="3">
    <source>
        <dbReference type="EMBL" id="GFR44157.1"/>
    </source>
</evidence>
<dbReference type="PANTHER" id="PTHR23011">
    <property type="entry name" value="CYCLIC NUCLEOTIDE-BINDING DOMAIN CONTAINING PROTEIN"/>
    <property type="match status" value="1"/>
</dbReference>
<dbReference type="InterPro" id="IPR014710">
    <property type="entry name" value="RmlC-like_jellyroll"/>
</dbReference>
<evidence type="ECO:0000256" key="1">
    <source>
        <dbReference type="SAM" id="MobiDB-lite"/>
    </source>
</evidence>
<accession>A0AAD3DPD7</accession>
<feature type="compositionally biased region" description="Low complexity" evidence="1">
    <location>
        <begin position="419"/>
        <end position="452"/>
    </location>
</feature>
<feature type="region of interest" description="Disordered" evidence="1">
    <location>
        <begin position="774"/>
        <end position="814"/>
    </location>
</feature>
<feature type="compositionally biased region" description="Gly residues" evidence="1">
    <location>
        <begin position="1024"/>
        <end position="1047"/>
    </location>
</feature>
<feature type="compositionally biased region" description="Polar residues" evidence="1">
    <location>
        <begin position="1189"/>
        <end position="1201"/>
    </location>
</feature>
<dbReference type="InterPro" id="IPR000595">
    <property type="entry name" value="cNMP-bd_dom"/>
</dbReference>
<feature type="region of interest" description="Disordered" evidence="1">
    <location>
        <begin position="1186"/>
        <end position="1274"/>
    </location>
</feature>
<feature type="region of interest" description="Disordered" evidence="1">
    <location>
        <begin position="1374"/>
        <end position="1433"/>
    </location>
</feature>
<dbReference type="SUPFAM" id="SSF51206">
    <property type="entry name" value="cAMP-binding domain-like"/>
    <property type="match status" value="3"/>
</dbReference>
<feature type="compositionally biased region" description="Pro residues" evidence="1">
    <location>
        <begin position="1265"/>
        <end position="1274"/>
    </location>
</feature>
<proteinExistence type="predicted"/>
<feature type="domain" description="Cyclic nucleotide-binding" evidence="2">
    <location>
        <begin position="35"/>
        <end position="126"/>
    </location>
</feature>
<feature type="compositionally biased region" description="Basic and acidic residues" evidence="1">
    <location>
        <begin position="350"/>
        <end position="369"/>
    </location>
</feature>
<name>A0AAD3DPD7_9CHLO</name>
<feature type="region of interest" description="Disordered" evidence="1">
    <location>
        <begin position="1082"/>
        <end position="1141"/>
    </location>
</feature>
<dbReference type="PROSITE" id="PS50042">
    <property type="entry name" value="CNMP_BINDING_3"/>
    <property type="match status" value="3"/>
</dbReference>
<dbReference type="PANTHER" id="PTHR23011:SF28">
    <property type="entry name" value="CYCLIC NUCLEOTIDE-BINDING DOMAIN CONTAINING PROTEIN"/>
    <property type="match status" value="1"/>
</dbReference>
<protein>
    <recommendedName>
        <fullName evidence="2">Cyclic nucleotide-binding domain-containing protein</fullName>
    </recommendedName>
</protein>
<feature type="domain" description="Cyclic nucleotide-binding" evidence="2">
    <location>
        <begin position="213"/>
        <end position="278"/>
    </location>
</feature>
<dbReference type="CDD" id="cd00038">
    <property type="entry name" value="CAP_ED"/>
    <property type="match status" value="1"/>
</dbReference>
<gene>
    <name evidence="3" type="ORF">Agub_g5325</name>
</gene>
<evidence type="ECO:0000313" key="4">
    <source>
        <dbReference type="Proteomes" id="UP001054857"/>
    </source>
</evidence>
<sequence>MDSLREAVAVLQIRPPQRTSVDLQRLATFLRRQPFFAGVDFTTLLQICTVITLHRAAPGEVVLHAEEVTDRLYLLLGGRCSVSRHSRREGFQPPAPQPLLPGQAVCEAALVVSGRASDITVTVTGEGGDAREGGGEEGEGAVLAVLTRTAWSDMCARAPIQPVCGLARTALLCCCARSLAASSPPGKRTMEQADDLEALFKRLPGLGRTPAPVLRAMSEAAALHRLPPGTILFEQHTRSNSQYVVLAGEVQVRHRQQSREWRAAVAALQQGAGAGGAAESAHGSWKAGAKGAAAAGTKAGVAAGGKGGGAAGAAKGSAAAGMRGSAAAKGSAAAAVAAEGDSGTASEASSVEKGRERSVSVREKIEEERKARVAIKESLALTRDKIREQPLEPPTPAPTLEPQLHPWLNAFYDRTARKGSSSGAPTAASTASAGPASAAPTSPGSTTAALPTKPSPPPTSLLTASPAAPGALNNWRRAVFKASHQGYTSEAAASAGAAAAAGVAATQSYGLVGGIGTISPTASLAPAVINFNLGAGLGLGLGSRPAGGGIGGLRLGMNVAQHLNMGQGRMLGQGMARKEAQEGGERAAEEADPLLQEYLRKKKEEAGHVSDMGTLLGGKGARSAYLRAIQDARGRSQGLMYEEVDEEAHLAAHHLELQGASRDCTSELLTEQDAGEPGSQEVMGAPGNAVHLGGGSNVDSAVQETAVRRQAAGHGGGRRTSVVRLMYLDPNFHLAETSVRIHDAVEKLARLDEQAEVTRGGVDSDVEGAIEPSILNTGSDIDAPGHHCIQGQDGKEASSQADKQDPGSPRALAIDGHSLQEPGEASEADLERLYGSVTDVVQAGQVAGELPESALARAAGMGGGATAARGAAARLRRTVTAVAAGPSGADVLVVALSALRRGHAAVRDDMISERLAALTALEPLRGLSDEHQTQVALGCKLLCLDANQLIVRQGQQVEAMYVVMDGEVRLLDDPDCNAATPAAAVSCSGNAGGSPTGPAAGNTLSMVSFRSMSLDRPALTAAAAGGGGSSGGGSSSSSCGGGIAGGSSGARRGVASLPALSLLGPGGSFGESVLGYPEDVAAAAAAAEEQEPDEEETEENQEEGDGGYALGVNRTQYGSKGRQVGRSSPSRGPSLPPPCRHVASAVTSRPCKVLILPRMLLASFEYLCGSLPTFAALRRETVMGRRQQLKNSLQQQANNTPGMGPAYSPPGLGAPPAMTLATSVSAPPAQPGSRNGTGAGESAHGGSGGGGGGAGGGGLNRCPSMPLPRPPPPRPVEFLEQVGIKTVSNPRTAALLGNAAPSGAGSCSPRERRLSGACAVTSHLPAAYTGLASAPVPGAERVRRVGMLGGYSAPNLLPSGGRSHTLRQLLEDSEQLDDDPEDQDTGEAGPGDSPPPHSVGILPHGDDMTGPHEEADLPTYERDDLDPPPYAPTDEYWNGVGMVGAMGGAGTGGGAGAVAAVSVAAVPPRSRMQRVSTGGNDGSGGIAGGMGGLGYGGRTVHGGAAQRGANWTNRKSLPDLPSINNNAAIIGAAAGVSDPGSPALLSGVSPVGTYAAASASAAGATSSSNAPFMTRIGSLERRNHSPFRPPPLLSIRSFGHEDGPMPGGGAVVIGGGGDNDPSGVVNVSPQSAPVYSQPATPPSAVAATTSAIPTSRSGGSGGFVPLPALPSAAASSSGVASPLTRRMLGGTSLNGTAGGLAARISGYGGGVGASQPSSATASAPNSGTLSRVRASYAGGNVASYTGYGNGSSGVGGGGGGFSSEGPSAWESGAAATATAAGGGSGWVGAGGGGATGNNIGSPSPRTRRTSFAQSVNPGQPMGEYILYSGSGSQRSLLGMSTTSGMVAGDGDAGGGGAAASMLQPRTSWDGIAARNQAARSGVGATVAAQSASQVMSYPRTPEAYR</sequence>
<feature type="region of interest" description="Disordered" evidence="1">
    <location>
        <begin position="1788"/>
        <end position="1815"/>
    </location>
</feature>
<dbReference type="Gene3D" id="2.60.120.10">
    <property type="entry name" value="Jelly Rolls"/>
    <property type="match status" value="3"/>
</dbReference>
<dbReference type="EMBL" id="BMAR01000007">
    <property type="protein sequence ID" value="GFR44157.1"/>
    <property type="molecule type" value="Genomic_DNA"/>
</dbReference>
<feature type="compositionally biased region" description="Acidic residues" evidence="1">
    <location>
        <begin position="1088"/>
        <end position="1105"/>
    </location>
</feature>
<keyword evidence="4" id="KW-1185">Reference proteome</keyword>
<dbReference type="InterPro" id="IPR018490">
    <property type="entry name" value="cNMP-bd_dom_sf"/>
</dbReference>
<comment type="caution">
    <text evidence="3">The sequence shown here is derived from an EMBL/GenBank/DDBJ whole genome shotgun (WGS) entry which is preliminary data.</text>
</comment>
<feature type="region of interest" description="Disordered" evidence="1">
    <location>
        <begin position="384"/>
        <end position="404"/>
    </location>
</feature>
<feature type="domain" description="Cyclic nucleotide-binding" evidence="2">
    <location>
        <begin position="923"/>
        <end position="971"/>
    </location>
</feature>
<reference evidence="3 4" key="1">
    <citation type="journal article" date="2021" name="Sci. Rep.">
        <title>Genome sequencing of the multicellular alga Astrephomene provides insights into convergent evolution of germ-soma differentiation.</title>
        <authorList>
            <person name="Yamashita S."/>
            <person name="Yamamoto K."/>
            <person name="Matsuzaki R."/>
            <person name="Suzuki S."/>
            <person name="Yamaguchi H."/>
            <person name="Hirooka S."/>
            <person name="Minakuchi Y."/>
            <person name="Miyagishima S."/>
            <person name="Kawachi M."/>
            <person name="Toyoda A."/>
            <person name="Nozaki H."/>
        </authorList>
    </citation>
    <scope>NUCLEOTIDE SEQUENCE [LARGE SCALE GENOMIC DNA]</scope>
    <source>
        <strain evidence="3 4">NIES-4017</strain>
    </source>
</reference>
<feature type="compositionally biased region" description="Basic and acidic residues" evidence="1">
    <location>
        <begin position="1404"/>
        <end position="1422"/>
    </location>
</feature>
<feature type="region of interest" description="Disordered" evidence="1">
    <location>
        <begin position="1021"/>
        <end position="1047"/>
    </location>
</feature>
<feature type="compositionally biased region" description="Gly residues" evidence="1">
    <location>
        <begin position="1235"/>
        <end position="1259"/>
    </location>
</feature>
<evidence type="ECO:0000259" key="2">
    <source>
        <dbReference type="PROSITE" id="PS50042"/>
    </source>
</evidence>
<dbReference type="Proteomes" id="UP001054857">
    <property type="component" value="Unassembled WGS sequence"/>
</dbReference>
<feature type="region of interest" description="Disordered" evidence="1">
    <location>
        <begin position="340"/>
        <end position="369"/>
    </location>
</feature>
<organism evidence="3 4">
    <name type="scientific">Astrephomene gubernaculifera</name>
    <dbReference type="NCBI Taxonomy" id="47775"/>
    <lineage>
        <taxon>Eukaryota</taxon>
        <taxon>Viridiplantae</taxon>
        <taxon>Chlorophyta</taxon>
        <taxon>core chlorophytes</taxon>
        <taxon>Chlorophyceae</taxon>
        <taxon>CS clade</taxon>
        <taxon>Chlamydomonadales</taxon>
        <taxon>Astrephomenaceae</taxon>
        <taxon>Astrephomene</taxon>
    </lineage>
</organism>
<feature type="region of interest" description="Disordered" evidence="1">
    <location>
        <begin position="416"/>
        <end position="468"/>
    </location>
</feature>
<feature type="compositionally biased region" description="Polar residues" evidence="1">
    <location>
        <begin position="1797"/>
        <end position="1815"/>
    </location>
</feature>
<feature type="compositionally biased region" description="Acidic residues" evidence="1">
    <location>
        <begin position="1374"/>
        <end position="1385"/>
    </location>
</feature>